<dbReference type="Proteomes" id="UP001283361">
    <property type="component" value="Unassembled WGS sequence"/>
</dbReference>
<dbReference type="PANTHER" id="PTHR37984:SF15">
    <property type="entry name" value="INTEGRASE CATALYTIC DOMAIN-CONTAINING PROTEIN"/>
    <property type="match status" value="1"/>
</dbReference>
<sequence>MHWSARTCHQMDDSSADQRYQTARTVAQVLLREWIPHYGVPLRLHSDQGRSFDAEIVRCLCEHYDIQTSRSTPYNPQGNGVCERFNRTLHDLLRTLSVEQRRRWPDYIQELVFFYNSTPHATTGGSPFLLLFGREPRLPLDLFINHTSQGVYSSAQEYLSLHVKRLRQIHELALARIKSAAKQREKPHVTTAYRPEIGDKVLLRQHPLGRNKIQDKRAYQLAELPASAGGPAVITPCGDGTDKRRVTFRELRPLEVSSHKRTDDLRTAATSCTDLRQQCLMRREVSSHKRTDGLRTAASSCTDLRQQCLLCREVSSHKRTDDLRTAATSCTDLRQQCLMRREVSSARV</sequence>
<dbReference type="Gene3D" id="3.30.420.10">
    <property type="entry name" value="Ribonuclease H-like superfamily/Ribonuclease H"/>
    <property type="match status" value="1"/>
</dbReference>
<dbReference type="InterPro" id="IPR012337">
    <property type="entry name" value="RNaseH-like_sf"/>
</dbReference>
<keyword evidence="3" id="KW-1185">Reference proteome</keyword>
<feature type="domain" description="Integrase catalytic" evidence="1">
    <location>
        <begin position="21"/>
        <end position="135"/>
    </location>
</feature>
<dbReference type="PANTHER" id="PTHR37984">
    <property type="entry name" value="PROTEIN CBG26694"/>
    <property type="match status" value="1"/>
</dbReference>
<dbReference type="SUPFAM" id="SSF53098">
    <property type="entry name" value="Ribonuclease H-like"/>
    <property type="match status" value="1"/>
</dbReference>
<comment type="caution">
    <text evidence="2">The sequence shown here is derived from an EMBL/GenBank/DDBJ whole genome shotgun (WGS) entry which is preliminary data.</text>
</comment>
<accession>A0AAE0Y7H2</accession>
<dbReference type="EMBL" id="JAWDGP010006861">
    <property type="protein sequence ID" value="KAK3734114.1"/>
    <property type="molecule type" value="Genomic_DNA"/>
</dbReference>
<evidence type="ECO:0000313" key="3">
    <source>
        <dbReference type="Proteomes" id="UP001283361"/>
    </source>
</evidence>
<proteinExistence type="predicted"/>
<reference evidence="2" key="1">
    <citation type="journal article" date="2023" name="G3 (Bethesda)">
        <title>A reference genome for the long-term kleptoplast-retaining sea slug Elysia crispata morphotype clarki.</title>
        <authorList>
            <person name="Eastman K.E."/>
            <person name="Pendleton A.L."/>
            <person name="Shaikh M.A."/>
            <person name="Suttiyut T."/>
            <person name="Ogas R."/>
            <person name="Tomko P."/>
            <person name="Gavelis G."/>
            <person name="Widhalm J.R."/>
            <person name="Wisecaver J.H."/>
        </authorList>
    </citation>
    <scope>NUCLEOTIDE SEQUENCE</scope>
    <source>
        <strain evidence="2">ECLA1</strain>
    </source>
</reference>
<dbReference type="FunFam" id="3.30.420.10:FF:000032">
    <property type="entry name" value="Retrovirus-related Pol polyprotein from transposon 297-like Protein"/>
    <property type="match status" value="1"/>
</dbReference>
<dbReference type="GO" id="GO:0003676">
    <property type="term" value="F:nucleic acid binding"/>
    <property type="evidence" value="ECO:0007669"/>
    <property type="project" value="InterPro"/>
</dbReference>
<dbReference type="AlphaFoldDB" id="A0AAE0Y7H2"/>
<dbReference type="InterPro" id="IPR001584">
    <property type="entry name" value="Integrase_cat-core"/>
</dbReference>
<organism evidence="2 3">
    <name type="scientific">Elysia crispata</name>
    <name type="common">lettuce slug</name>
    <dbReference type="NCBI Taxonomy" id="231223"/>
    <lineage>
        <taxon>Eukaryota</taxon>
        <taxon>Metazoa</taxon>
        <taxon>Spiralia</taxon>
        <taxon>Lophotrochozoa</taxon>
        <taxon>Mollusca</taxon>
        <taxon>Gastropoda</taxon>
        <taxon>Heterobranchia</taxon>
        <taxon>Euthyneura</taxon>
        <taxon>Panpulmonata</taxon>
        <taxon>Sacoglossa</taxon>
        <taxon>Placobranchoidea</taxon>
        <taxon>Plakobranchidae</taxon>
        <taxon>Elysia</taxon>
    </lineage>
</organism>
<gene>
    <name evidence="2" type="ORF">RRG08_000027</name>
</gene>
<dbReference type="InterPro" id="IPR050951">
    <property type="entry name" value="Retrovirus_Pol_polyprotein"/>
</dbReference>
<protein>
    <recommendedName>
        <fullName evidence="1">Integrase catalytic domain-containing protein</fullName>
    </recommendedName>
</protein>
<dbReference type="GO" id="GO:0015074">
    <property type="term" value="P:DNA integration"/>
    <property type="evidence" value="ECO:0007669"/>
    <property type="project" value="InterPro"/>
</dbReference>
<name>A0AAE0Y7H2_9GAST</name>
<evidence type="ECO:0000313" key="2">
    <source>
        <dbReference type="EMBL" id="KAK3734114.1"/>
    </source>
</evidence>
<dbReference type="InterPro" id="IPR036397">
    <property type="entry name" value="RNaseH_sf"/>
</dbReference>
<evidence type="ECO:0000259" key="1">
    <source>
        <dbReference type="PROSITE" id="PS50994"/>
    </source>
</evidence>
<dbReference type="PROSITE" id="PS50994">
    <property type="entry name" value="INTEGRASE"/>
    <property type="match status" value="1"/>
</dbReference>